<keyword evidence="5" id="KW-0472">Membrane</keyword>
<reference evidence="8" key="1">
    <citation type="journal article" date="2019" name="Int. J. Syst. Evol. Microbiol.">
        <title>The Global Catalogue of Microorganisms (GCM) 10K type strain sequencing project: providing services to taxonomists for standard genome sequencing and annotation.</title>
        <authorList>
            <consortium name="The Broad Institute Genomics Platform"/>
            <consortium name="The Broad Institute Genome Sequencing Center for Infectious Disease"/>
            <person name="Wu L."/>
            <person name="Ma J."/>
        </authorList>
    </citation>
    <scope>NUCLEOTIDE SEQUENCE [LARGE SCALE GENOMIC DNA]</scope>
    <source>
        <strain evidence="8">CCUG 66188</strain>
    </source>
</reference>
<dbReference type="CDD" id="cd02522">
    <property type="entry name" value="GT_2_like_a"/>
    <property type="match status" value="1"/>
</dbReference>
<feature type="domain" description="Glycosyltransferase 2-like" evidence="6">
    <location>
        <begin position="6"/>
        <end position="96"/>
    </location>
</feature>
<gene>
    <name evidence="7" type="ORF">ACFQFQ_14930</name>
</gene>
<sequence>MRAPITVIIPTLNAADVLPDCLTALMEGLEAGIIRELIVSDGGSDDATAALAHAWGAQVLQGAPSRGGQLRRGCAQARGEWLLVLHADTRLQPGWADCMRHHIRNSSNAGWCRLRFDRGGLLALLVSGWANLRSRFGLPYGDQGLLISKALYEKTGGFPDIPLMEDVAIARALRGHLSGLDTVAVTSAEKYQRQGWLRRGLRNLWTLVRYSAGSDPEQLAQGYRR</sequence>
<evidence type="ECO:0000256" key="2">
    <source>
        <dbReference type="ARBA" id="ARBA00022475"/>
    </source>
</evidence>
<dbReference type="Pfam" id="PF00535">
    <property type="entry name" value="Glycos_transf_2"/>
    <property type="match status" value="1"/>
</dbReference>
<evidence type="ECO:0000256" key="1">
    <source>
        <dbReference type="ARBA" id="ARBA00004236"/>
    </source>
</evidence>
<dbReference type="Gene3D" id="3.90.550.10">
    <property type="entry name" value="Spore Coat Polysaccharide Biosynthesis Protein SpsA, Chain A"/>
    <property type="match status" value="1"/>
</dbReference>
<organism evidence="7 8">
    <name type="scientific">Sulfitobacter porphyrae</name>
    <dbReference type="NCBI Taxonomy" id="1246864"/>
    <lineage>
        <taxon>Bacteria</taxon>
        <taxon>Pseudomonadati</taxon>
        <taxon>Pseudomonadota</taxon>
        <taxon>Alphaproteobacteria</taxon>
        <taxon>Rhodobacterales</taxon>
        <taxon>Roseobacteraceae</taxon>
        <taxon>Sulfitobacter</taxon>
    </lineage>
</organism>
<comment type="subcellular location">
    <subcellularLocation>
        <location evidence="1">Cell membrane</location>
    </subcellularLocation>
</comment>
<dbReference type="SUPFAM" id="SSF53448">
    <property type="entry name" value="Nucleotide-diphospho-sugar transferases"/>
    <property type="match status" value="1"/>
</dbReference>
<keyword evidence="8" id="KW-1185">Reference proteome</keyword>
<evidence type="ECO:0000256" key="3">
    <source>
        <dbReference type="ARBA" id="ARBA00022676"/>
    </source>
</evidence>
<name>A0ABW2B4J8_9RHOB</name>
<evidence type="ECO:0000256" key="5">
    <source>
        <dbReference type="ARBA" id="ARBA00023136"/>
    </source>
</evidence>
<dbReference type="InterPro" id="IPR029044">
    <property type="entry name" value="Nucleotide-diphossugar_trans"/>
</dbReference>
<keyword evidence="2" id="KW-1003">Cell membrane</keyword>
<proteinExistence type="predicted"/>
<dbReference type="PANTHER" id="PTHR43646">
    <property type="entry name" value="GLYCOSYLTRANSFERASE"/>
    <property type="match status" value="1"/>
</dbReference>
<evidence type="ECO:0000256" key="4">
    <source>
        <dbReference type="ARBA" id="ARBA00022679"/>
    </source>
</evidence>
<dbReference type="NCBIfam" id="TIGR04283">
    <property type="entry name" value="glyco_like_mftF"/>
    <property type="match status" value="1"/>
</dbReference>
<dbReference type="InterPro" id="IPR026461">
    <property type="entry name" value="Trfase_2_rSAM/seldom_assoc"/>
</dbReference>
<dbReference type="EMBL" id="JBHSWG010000001">
    <property type="protein sequence ID" value="MFC6760502.1"/>
    <property type="molecule type" value="Genomic_DNA"/>
</dbReference>
<dbReference type="PANTHER" id="PTHR43646:SF2">
    <property type="entry name" value="GLYCOSYLTRANSFERASE 2-LIKE DOMAIN-CONTAINING PROTEIN"/>
    <property type="match status" value="1"/>
</dbReference>
<dbReference type="Proteomes" id="UP001596353">
    <property type="component" value="Unassembled WGS sequence"/>
</dbReference>
<evidence type="ECO:0000313" key="7">
    <source>
        <dbReference type="EMBL" id="MFC6760502.1"/>
    </source>
</evidence>
<comment type="caution">
    <text evidence="7">The sequence shown here is derived from an EMBL/GenBank/DDBJ whole genome shotgun (WGS) entry which is preliminary data.</text>
</comment>
<dbReference type="InterPro" id="IPR001173">
    <property type="entry name" value="Glyco_trans_2-like"/>
</dbReference>
<evidence type="ECO:0000313" key="8">
    <source>
        <dbReference type="Proteomes" id="UP001596353"/>
    </source>
</evidence>
<keyword evidence="4" id="KW-0808">Transferase</keyword>
<protein>
    <submittedName>
        <fullName evidence="7">TIGR04283 family arsenosugar biosynthesis glycosyltransferase</fullName>
    </submittedName>
</protein>
<evidence type="ECO:0000259" key="6">
    <source>
        <dbReference type="Pfam" id="PF00535"/>
    </source>
</evidence>
<keyword evidence="3" id="KW-0328">Glycosyltransferase</keyword>
<accession>A0ABW2B4J8</accession>